<gene>
    <name evidence="1" type="ORF">ON006_05985</name>
</gene>
<protein>
    <recommendedName>
        <fullName evidence="3">PDZ domain-containing protein</fullName>
    </recommendedName>
</protein>
<dbReference type="InterPro" id="IPR036034">
    <property type="entry name" value="PDZ_sf"/>
</dbReference>
<keyword evidence="2" id="KW-1185">Reference proteome</keyword>
<dbReference type="Gene3D" id="2.30.42.10">
    <property type="match status" value="1"/>
</dbReference>
<name>A0A9E8SMN6_9BACT</name>
<dbReference type="SUPFAM" id="SSF50156">
    <property type="entry name" value="PDZ domain-like"/>
    <property type="match status" value="1"/>
</dbReference>
<dbReference type="AlphaFoldDB" id="A0A9E8SMN6"/>
<dbReference type="KEGG" id="dpf:ON006_05985"/>
<evidence type="ECO:0000313" key="2">
    <source>
        <dbReference type="Proteomes" id="UP001164653"/>
    </source>
</evidence>
<proteinExistence type="predicted"/>
<evidence type="ECO:0008006" key="3">
    <source>
        <dbReference type="Google" id="ProtNLM"/>
    </source>
</evidence>
<organism evidence="1 2">
    <name type="scientific">Dyadobacter pollutisoli</name>
    <dbReference type="NCBI Taxonomy" id="2910158"/>
    <lineage>
        <taxon>Bacteria</taxon>
        <taxon>Pseudomonadati</taxon>
        <taxon>Bacteroidota</taxon>
        <taxon>Cytophagia</taxon>
        <taxon>Cytophagales</taxon>
        <taxon>Spirosomataceae</taxon>
        <taxon>Dyadobacter</taxon>
    </lineage>
</organism>
<sequence length="125" mass="14225">MHFTCSNRGRSYLIMLIVLLIFRPFHVSAQTNKGDFRVKQGSLALAAGFKNFDMDRFGVVSEHLRKLAQKVPVPNDVVLEFNGKKINTVRDLMEARMSVIGTKADVVVFRNLQEMKTIIELDGKR</sequence>
<evidence type="ECO:0000313" key="1">
    <source>
        <dbReference type="EMBL" id="WAC13499.1"/>
    </source>
</evidence>
<reference evidence="1" key="1">
    <citation type="submission" date="2022-11" db="EMBL/GenBank/DDBJ databases">
        <title>Dyadobacter pollutisoli sp. nov., isolated from plastic dumped soil.</title>
        <authorList>
            <person name="Kim J.M."/>
            <person name="Kim K.R."/>
            <person name="Lee J.K."/>
            <person name="Hao L."/>
            <person name="Jeon C.O."/>
        </authorList>
    </citation>
    <scope>NUCLEOTIDE SEQUENCE</scope>
    <source>
        <strain evidence="1">U1</strain>
    </source>
</reference>
<dbReference type="Proteomes" id="UP001164653">
    <property type="component" value="Chromosome"/>
</dbReference>
<dbReference type="RefSeq" id="WP_244819391.1">
    <property type="nucleotide sequence ID" value="NZ_CP112998.1"/>
</dbReference>
<accession>A0A9E8SMN6</accession>
<dbReference type="EMBL" id="CP112998">
    <property type="protein sequence ID" value="WAC13499.1"/>
    <property type="molecule type" value="Genomic_DNA"/>
</dbReference>